<comment type="caution">
    <text evidence="5">Lacks conserved residue(s) required for the propagation of feature annotation.</text>
</comment>
<dbReference type="GO" id="GO:0045197">
    <property type="term" value="P:establishment or maintenance of epithelial cell apical/basal polarity"/>
    <property type="evidence" value="ECO:0007669"/>
    <property type="project" value="TreeGrafter"/>
</dbReference>
<sequence length="223" mass="24731">AEGSACDSYPCWNEGICSISNSSSSFFCHCIDPFIGDQCQYRIDSICPIANCTSDRSSCSFNGLLLNCTSHIVKDSMYFINSIDLFSSCLSTPCGNGGSCEEKEGIHRCACPTPFTGPLCQYQLTSSPSSFDWTTIEISLILLLLFLVIFVFLLICCSGNIGFYVSVPSKRYTRWDEEGEEDEEEDEIALGPVKRTHLRVSQTSETLLEEEQQPRSSSDIVHL</sequence>
<organism evidence="9 10">
    <name type="scientific">Pristionchus fissidentatus</name>
    <dbReference type="NCBI Taxonomy" id="1538716"/>
    <lineage>
        <taxon>Eukaryota</taxon>
        <taxon>Metazoa</taxon>
        <taxon>Ecdysozoa</taxon>
        <taxon>Nematoda</taxon>
        <taxon>Chromadorea</taxon>
        <taxon>Rhabditida</taxon>
        <taxon>Rhabditina</taxon>
        <taxon>Diplogasteromorpha</taxon>
        <taxon>Diplogasteroidea</taxon>
        <taxon>Neodiplogasteridae</taxon>
        <taxon>Pristionchus</taxon>
    </lineage>
</organism>
<proteinExistence type="predicted"/>
<dbReference type="PROSITE" id="PS50026">
    <property type="entry name" value="EGF_3"/>
    <property type="match status" value="2"/>
</dbReference>
<dbReference type="Gene3D" id="2.10.25.10">
    <property type="entry name" value="Laminin"/>
    <property type="match status" value="2"/>
</dbReference>
<comment type="caution">
    <text evidence="9">The sequence shown here is derived from an EMBL/GenBank/DDBJ whole genome shotgun (WGS) entry which is preliminary data.</text>
</comment>
<dbReference type="CDD" id="cd00054">
    <property type="entry name" value="EGF_CA"/>
    <property type="match status" value="1"/>
</dbReference>
<keyword evidence="1 5" id="KW-0245">EGF-like domain</keyword>
<keyword evidence="2" id="KW-0732">Signal</keyword>
<evidence type="ECO:0000256" key="6">
    <source>
        <dbReference type="SAM" id="MobiDB-lite"/>
    </source>
</evidence>
<keyword evidence="7" id="KW-0812">Transmembrane</keyword>
<dbReference type="EMBL" id="BTSY01000006">
    <property type="protein sequence ID" value="GMT33120.1"/>
    <property type="molecule type" value="Genomic_DNA"/>
</dbReference>
<keyword evidence="7" id="KW-0472">Membrane</keyword>
<dbReference type="PANTHER" id="PTHR24049">
    <property type="entry name" value="CRUMBS FAMILY MEMBER"/>
    <property type="match status" value="1"/>
</dbReference>
<dbReference type="SMART" id="SM00181">
    <property type="entry name" value="EGF"/>
    <property type="match status" value="2"/>
</dbReference>
<name>A0AAV5WRF0_9BILA</name>
<feature type="non-terminal residue" evidence="9">
    <location>
        <position position="1"/>
    </location>
</feature>
<evidence type="ECO:0000313" key="10">
    <source>
        <dbReference type="Proteomes" id="UP001432322"/>
    </source>
</evidence>
<dbReference type="Proteomes" id="UP001432322">
    <property type="component" value="Unassembled WGS sequence"/>
</dbReference>
<dbReference type="SUPFAM" id="SSF57196">
    <property type="entry name" value="EGF/Laminin"/>
    <property type="match status" value="2"/>
</dbReference>
<evidence type="ECO:0000256" key="2">
    <source>
        <dbReference type="ARBA" id="ARBA00022729"/>
    </source>
</evidence>
<feature type="domain" description="EGF-like" evidence="8">
    <location>
        <begin position="85"/>
        <end position="121"/>
    </location>
</feature>
<dbReference type="InterPro" id="IPR051022">
    <property type="entry name" value="Notch_Cell-Fate_Det"/>
</dbReference>
<dbReference type="GO" id="GO:0032991">
    <property type="term" value="C:protein-containing complex"/>
    <property type="evidence" value="ECO:0007669"/>
    <property type="project" value="TreeGrafter"/>
</dbReference>
<feature type="disulfide bond" evidence="5">
    <location>
        <begin position="30"/>
        <end position="39"/>
    </location>
</feature>
<dbReference type="AlphaFoldDB" id="A0AAV5WRF0"/>
<keyword evidence="10" id="KW-1185">Reference proteome</keyword>
<evidence type="ECO:0000256" key="7">
    <source>
        <dbReference type="SAM" id="Phobius"/>
    </source>
</evidence>
<feature type="region of interest" description="Disordered" evidence="6">
    <location>
        <begin position="202"/>
        <end position="223"/>
    </location>
</feature>
<dbReference type="InterPro" id="IPR000742">
    <property type="entry name" value="EGF"/>
</dbReference>
<evidence type="ECO:0000256" key="5">
    <source>
        <dbReference type="PROSITE-ProRule" id="PRU00076"/>
    </source>
</evidence>
<reference evidence="9" key="1">
    <citation type="submission" date="2023-10" db="EMBL/GenBank/DDBJ databases">
        <title>Genome assembly of Pristionchus species.</title>
        <authorList>
            <person name="Yoshida K."/>
            <person name="Sommer R.J."/>
        </authorList>
    </citation>
    <scope>NUCLEOTIDE SEQUENCE</scope>
    <source>
        <strain evidence="9">RS5133</strain>
    </source>
</reference>
<evidence type="ECO:0000256" key="3">
    <source>
        <dbReference type="ARBA" id="ARBA00022737"/>
    </source>
</evidence>
<gene>
    <name evidence="9" type="ORF">PFISCL1PPCAC_24417</name>
</gene>
<accession>A0AAV5WRF0</accession>
<keyword evidence="7" id="KW-1133">Transmembrane helix</keyword>
<evidence type="ECO:0000313" key="9">
    <source>
        <dbReference type="EMBL" id="GMT33120.1"/>
    </source>
</evidence>
<dbReference type="Pfam" id="PF00008">
    <property type="entry name" value="EGF"/>
    <property type="match status" value="1"/>
</dbReference>
<evidence type="ECO:0000256" key="1">
    <source>
        <dbReference type="ARBA" id="ARBA00022536"/>
    </source>
</evidence>
<keyword evidence="3" id="KW-0677">Repeat</keyword>
<evidence type="ECO:0000259" key="8">
    <source>
        <dbReference type="PROSITE" id="PS50026"/>
    </source>
</evidence>
<protein>
    <recommendedName>
        <fullName evidence="8">EGF-like domain-containing protein</fullName>
    </recommendedName>
</protein>
<feature type="domain" description="EGF-like" evidence="8">
    <location>
        <begin position="2"/>
        <end position="40"/>
    </location>
</feature>
<dbReference type="PROSITE" id="PS00022">
    <property type="entry name" value="EGF_1"/>
    <property type="match status" value="2"/>
</dbReference>
<feature type="transmembrane region" description="Helical" evidence="7">
    <location>
        <begin position="140"/>
        <end position="165"/>
    </location>
</feature>
<dbReference type="GO" id="GO:0005886">
    <property type="term" value="C:plasma membrane"/>
    <property type="evidence" value="ECO:0007669"/>
    <property type="project" value="TreeGrafter"/>
</dbReference>
<dbReference type="PANTHER" id="PTHR24049:SF22">
    <property type="entry name" value="DROSOPHILA CRUMBS HOMOLOG"/>
    <property type="match status" value="1"/>
</dbReference>
<keyword evidence="4 5" id="KW-1015">Disulfide bond</keyword>
<evidence type="ECO:0000256" key="4">
    <source>
        <dbReference type="ARBA" id="ARBA00023157"/>
    </source>
</evidence>
<dbReference type="GO" id="GO:0007157">
    <property type="term" value="P:heterophilic cell-cell adhesion via plasma membrane cell adhesion molecules"/>
    <property type="evidence" value="ECO:0007669"/>
    <property type="project" value="TreeGrafter"/>
</dbReference>
<feature type="disulfide bond" evidence="5">
    <location>
        <begin position="11"/>
        <end position="28"/>
    </location>
</feature>
<feature type="compositionally biased region" description="Polar residues" evidence="6">
    <location>
        <begin position="214"/>
        <end position="223"/>
    </location>
</feature>
<dbReference type="PROSITE" id="PS01186">
    <property type="entry name" value="EGF_2"/>
    <property type="match status" value="2"/>
</dbReference>
<feature type="disulfide bond" evidence="5">
    <location>
        <begin position="111"/>
        <end position="120"/>
    </location>
</feature>